<organism evidence="8 9">
    <name type="scientific">Pararhodospirillum oryzae</name>
    <dbReference type="NCBI Taxonomy" id="478448"/>
    <lineage>
        <taxon>Bacteria</taxon>
        <taxon>Pseudomonadati</taxon>
        <taxon>Pseudomonadota</taxon>
        <taxon>Alphaproteobacteria</taxon>
        <taxon>Rhodospirillales</taxon>
        <taxon>Rhodospirillaceae</taxon>
        <taxon>Pararhodospirillum</taxon>
    </lineage>
</organism>
<evidence type="ECO:0000256" key="4">
    <source>
        <dbReference type="ARBA" id="ARBA00023136"/>
    </source>
</evidence>
<feature type="domain" description="NADH:quinone oxidoreductase/Mrp antiporter transmembrane" evidence="7">
    <location>
        <begin position="126"/>
        <end position="418"/>
    </location>
</feature>
<comment type="similarity">
    <text evidence="5">Belongs to the complex I subunit 2 family.</text>
</comment>
<keyword evidence="2 5" id="KW-0812">Transmembrane</keyword>
<dbReference type="HAMAP" id="MF_00445">
    <property type="entry name" value="NDH1_NuoN_1"/>
    <property type="match status" value="1"/>
</dbReference>
<dbReference type="GO" id="GO:0048038">
    <property type="term" value="F:quinone binding"/>
    <property type="evidence" value="ECO:0007669"/>
    <property type="project" value="UniProtKB-KW"/>
</dbReference>
<dbReference type="AlphaFoldDB" id="A0A512H9M2"/>
<keyword evidence="5" id="KW-0813">Transport</keyword>
<dbReference type="EC" id="7.1.1.-" evidence="5"/>
<keyword evidence="3 5" id="KW-1133">Transmembrane helix</keyword>
<dbReference type="RefSeq" id="WP_147164165.1">
    <property type="nucleotide sequence ID" value="NZ_BJZO01000063.1"/>
</dbReference>
<dbReference type="Proteomes" id="UP000321567">
    <property type="component" value="Unassembled WGS sequence"/>
</dbReference>
<dbReference type="PANTHER" id="PTHR22773">
    <property type="entry name" value="NADH DEHYDROGENASE"/>
    <property type="match status" value="1"/>
</dbReference>
<evidence type="ECO:0000313" key="9">
    <source>
        <dbReference type="Proteomes" id="UP000321567"/>
    </source>
</evidence>
<keyword evidence="5" id="KW-1278">Translocase</keyword>
<keyword evidence="5" id="KW-1003">Cell membrane</keyword>
<keyword evidence="9" id="KW-1185">Reference proteome</keyword>
<name>A0A512H9M2_9PROT</name>
<comment type="catalytic activity">
    <reaction evidence="5">
        <text>a quinone + NADH + 5 H(+)(in) = a quinol + NAD(+) + 4 H(+)(out)</text>
        <dbReference type="Rhea" id="RHEA:57888"/>
        <dbReference type="ChEBI" id="CHEBI:15378"/>
        <dbReference type="ChEBI" id="CHEBI:24646"/>
        <dbReference type="ChEBI" id="CHEBI:57540"/>
        <dbReference type="ChEBI" id="CHEBI:57945"/>
        <dbReference type="ChEBI" id="CHEBI:132124"/>
    </reaction>
</comment>
<feature type="transmembrane region" description="Helical" evidence="5">
    <location>
        <begin position="130"/>
        <end position="149"/>
    </location>
</feature>
<gene>
    <name evidence="5 8" type="primary">nuoN</name>
    <name evidence="8" type="ORF">ROR02_22820</name>
</gene>
<dbReference type="GO" id="GO:0050136">
    <property type="term" value="F:NADH dehydrogenase (quinone) (non-electrogenic) activity"/>
    <property type="evidence" value="ECO:0007669"/>
    <property type="project" value="UniProtKB-UniRule"/>
</dbReference>
<dbReference type="NCBIfam" id="NF004440">
    <property type="entry name" value="PRK05777.1-3"/>
    <property type="match status" value="1"/>
</dbReference>
<dbReference type="Pfam" id="PF00361">
    <property type="entry name" value="Proton_antipo_M"/>
    <property type="match status" value="1"/>
</dbReference>
<keyword evidence="5" id="KW-0874">Quinone</keyword>
<dbReference type="GO" id="GO:0012505">
    <property type="term" value="C:endomembrane system"/>
    <property type="evidence" value="ECO:0007669"/>
    <property type="project" value="UniProtKB-SubCell"/>
</dbReference>
<keyword evidence="4 5" id="KW-0472">Membrane</keyword>
<keyword evidence="5" id="KW-0830">Ubiquinone</keyword>
<feature type="transmembrane region" description="Helical" evidence="5">
    <location>
        <begin position="450"/>
        <end position="470"/>
    </location>
</feature>
<dbReference type="GO" id="GO:0008137">
    <property type="term" value="F:NADH dehydrogenase (ubiquinone) activity"/>
    <property type="evidence" value="ECO:0007669"/>
    <property type="project" value="InterPro"/>
</dbReference>
<feature type="transmembrane region" description="Helical" evidence="5">
    <location>
        <begin position="367"/>
        <end position="385"/>
    </location>
</feature>
<comment type="subunit">
    <text evidence="5">NDH-1 is composed of 14 different subunits. Subunits NuoA, H, J, K, L, M, N constitute the membrane sector of the complex.</text>
</comment>
<evidence type="ECO:0000256" key="6">
    <source>
        <dbReference type="RuleBase" id="RU000320"/>
    </source>
</evidence>
<feature type="transmembrane region" description="Helical" evidence="5">
    <location>
        <begin position="300"/>
        <end position="321"/>
    </location>
</feature>
<feature type="transmembrane region" description="Helical" evidence="5">
    <location>
        <begin position="241"/>
        <end position="262"/>
    </location>
</feature>
<dbReference type="InterPro" id="IPR010096">
    <property type="entry name" value="NADH-Q_OxRdtase_suN/2"/>
</dbReference>
<evidence type="ECO:0000256" key="3">
    <source>
        <dbReference type="ARBA" id="ARBA00022989"/>
    </source>
</evidence>
<dbReference type="GO" id="GO:0042773">
    <property type="term" value="P:ATP synthesis coupled electron transport"/>
    <property type="evidence" value="ECO:0007669"/>
    <property type="project" value="InterPro"/>
</dbReference>
<comment type="caution">
    <text evidence="8">The sequence shown here is derived from an EMBL/GenBank/DDBJ whole genome shotgun (WGS) entry which is preliminary data.</text>
</comment>
<evidence type="ECO:0000256" key="5">
    <source>
        <dbReference type="HAMAP-Rule" id="MF_00445"/>
    </source>
</evidence>
<evidence type="ECO:0000259" key="7">
    <source>
        <dbReference type="Pfam" id="PF00361"/>
    </source>
</evidence>
<feature type="transmembrane region" description="Helical" evidence="5">
    <location>
        <begin position="327"/>
        <end position="346"/>
    </location>
</feature>
<feature type="transmembrane region" description="Helical" evidence="5">
    <location>
        <begin position="107"/>
        <end position="124"/>
    </location>
</feature>
<dbReference type="NCBIfam" id="TIGR01770">
    <property type="entry name" value="NDH_I_N"/>
    <property type="match status" value="1"/>
</dbReference>
<comment type="subcellular location">
    <subcellularLocation>
        <location evidence="5">Cell membrane</location>
        <topology evidence="5">Multi-pass membrane protein</topology>
    </subcellularLocation>
    <subcellularLocation>
        <location evidence="1">Endomembrane system</location>
        <topology evidence="1">Multi-pass membrane protein</topology>
    </subcellularLocation>
    <subcellularLocation>
        <location evidence="6">Membrane</location>
        <topology evidence="6">Multi-pass membrane protein</topology>
    </subcellularLocation>
</comment>
<sequence length="501" mass="52671">MITDPLALMPALPEVLMALLGMGLLMTGVFRKGDTAPLVCRVALIGLALVAALVISQPGWGHAAPAFGGLFVNDAFARFAKLLTLAGSGLTLALALDWLAREKDLRFEFPILIVFATLGMMMMISANDLMAAYLGVELQSLALYVVAAYQRDNTRSTEAGLKYFVLGALASGLLLYGMSLVYGFAGTTNFDGLRSLADSGEVSTGVLVGVVFIIAGLAFKVSAVPFHMWTPDVYEGAPTPVTAFFSVAPKIAALALLARVMIDPFGPYTDDWRQVVVLISILSMILGAFAAIAQNNIKRLMAYSSIGHVGYALIGIAAGTTEGIRGLLVYLAIYLIMNVGTFALILSMRRRGQRVEAITDLTGLSRTAPLSAAAMGVLMFSMAGIPPLAGFFGKFYVFMAAINHGLYTLAVIGVLSSVVAAFYYLRIVKLMFFDEPVEALDPVSGTAPRLVLYGGALAICLFFLAPGVLVTGAEAAAVALTGQPVAPAPVPSSLLSSTALP</sequence>
<proteinExistence type="inferred from homology"/>
<feature type="transmembrane region" description="Helical" evidence="5">
    <location>
        <begin position="205"/>
        <end position="229"/>
    </location>
</feature>
<dbReference type="EMBL" id="BJZO01000063">
    <property type="protein sequence ID" value="GEO82151.1"/>
    <property type="molecule type" value="Genomic_DNA"/>
</dbReference>
<evidence type="ECO:0000256" key="2">
    <source>
        <dbReference type="ARBA" id="ARBA00022692"/>
    </source>
</evidence>
<accession>A0A512H9M2</accession>
<feature type="transmembrane region" description="Helical" evidence="5">
    <location>
        <begin position="405"/>
        <end position="425"/>
    </location>
</feature>
<reference evidence="8 9" key="1">
    <citation type="submission" date="2019-07" db="EMBL/GenBank/DDBJ databases">
        <title>Whole genome shotgun sequence of Rhodospirillum oryzae NBRC 107573.</title>
        <authorList>
            <person name="Hosoyama A."/>
            <person name="Uohara A."/>
            <person name="Ohji S."/>
            <person name="Ichikawa N."/>
        </authorList>
    </citation>
    <scope>NUCLEOTIDE SEQUENCE [LARGE SCALE GENOMIC DNA]</scope>
    <source>
        <strain evidence="8 9">NBRC 107573</strain>
    </source>
</reference>
<dbReference type="GO" id="GO:0005886">
    <property type="term" value="C:plasma membrane"/>
    <property type="evidence" value="ECO:0007669"/>
    <property type="project" value="UniProtKB-SubCell"/>
</dbReference>
<protein>
    <recommendedName>
        <fullName evidence="5">NADH-quinone oxidoreductase subunit N</fullName>
        <ecNumber evidence="5">7.1.1.-</ecNumber>
    </recommendedName>
    <alternativeName>
        <fullName evidence="5">NADH dehydrogenase I subunit N</fullName>
    </alternativeName>
    <alternativeName>
        <fullName evidence="5">NDH-1 subunit N</fullName>
    </alternativeName>
</protein>
<dbReference type="OrthoDB" id="9811718at2"/>
<evidence type="ECO:0000256" key="1">
    <source>
        <dbReference type="ARBA" id="ARBA00004127"/>
    </source>
</evidence>
<keyword evidence="5" id="KW-0520">NAD</keyword>
<feature type="transmembrane region" description="Helical" evidence="5">
    <location>
        <begin position="161"/>
        <end position="185"/>
    </location>
</feature>
<feature type="transmembrane region" description="Helical" evidence="5">
    <location>
        <begin position="38"/>
        <end position="59"/>
    </location>
</feature>
<feature type="transmembrane region" description="Helical" evidence="5">
    <location>
        <begin position="79"/>
        <end position="100"/>
    </location>
</feature>
<evidence type="ECO:0000313" key="8">
    <source>
        <dbReference type="EMBL" id="GEO82151.1"/>
    </source>
</evidence>
<feature type="transmembrane region" description="Helical" evidence="5">
    <location>
        <begin position="274"/>
        <end position="293"/>
    </location>
</feature>
<dbReference type="PRINTS" id="PR01434">
    <property type="entry name" value="NADHDHGNASE5"/>
</dbReference>
<comment type="function">
    <text evidence="5">NDH-1 shuttles electrons from NADH, via FMN and iron-sulfur (Fe-S) centers, to quinones in the respiratory chain. The immediate electron acceptor for the enzyme in this species is believed to be ubiquinone. Couples the redox reaction to proton translocation (for every two electrons transferred, four hydrogen ions are translocated across the cytoplasmic membrane), and thus conserves the redox energy in a proton gradient.</text>
</comment>
<feature type="transmembrane region" description="Helical" evidence="5">
    <location>
        <begin position="6"/>
        <end position="26"/>
    </location>
</feature>
<dbReference type="InterPro" id="IPR001750">
    <property type="entry name" value="ND/Mrp_TM"/>
</dbReference>